<feature type="transmembrane region" description="Helical" evidence="5">
    <location>
        <begin position="305"/>
        <end position="327"/>
    </location>
</feature>
<evidence type="ECO:0000313" key="7">
    <source>
        <dbReference type="EMBL" id="CAB4337905.1"/>
    </source>
</evidence>
<dbReference type="InterPro" id="IPR051533">
    <property type="entry name" value="WaaL-like"/>
</dbReference>
<dbReference type="GO" id="GO:0016020">
    <property type="term" value="C:membrane"/>
    <property type="evidence" value="ECO:0007669"/>
    <property type="project" value="UniProtKB-SubCell"/>
</dbReference>
<feature type="transmembrane region" description="Helical" evidence="5">
    <location>
        <begin position="521"/>
        <end position="542"/>
    </location>
</feature>
<dbReference type="PANTHER" id="PTHR37422:SF13">
    <property type="entry name" value="LIPOPOLYSACCHARIDE BIOSYNTHESIS PROTEIN PA4999-RELATED"/>
    <property type="match status" value="1"/>
</dbReference>
<feature type="transmembrane region" description="Helical" evidence="5">
    <location>
        <begin position="234"/>
        <end position="252"/>
    </location>
</feature>
<dbReference type="AlphaFoldDB" id="A0A6J5Z5H9"/>
<feature type="transmembrane region" description="Helical" evidence="5">
    <location>
        <begin position="95"/>
        <end position="112"/>
    </location>
</feature>
<dbReference type="Pfam" id="PF14559">
    <property type="entry name" value="TPR_19"/>
    <property type="match status" value="1"/>
</dbReference>
<name>A0A6J5Z5H9_9ZZZZ</name>
<protein>
    <submittedName>
        <fullName evidence="7">Unannotated protein</fullName>
    </submittedName>
</protein>
<dbReference type="SUPFAM" id="SSF48452">
    <property type="entry name" value="TPR-like"/>
    <property type="match status" value="1"/>
</dbReference>
<organism evidence="7">
    <name type="scientific">freshwater metagenome</name>
    <dbReference type="NCBI Taxonomy" id="449393"/>
    <lineage>
        <taxon>unclassified sequences</taxon>
        <taxon>metagenomes</taxon>
        <taxon>ecological metagenomes</taxon>
    </lineage>
</organism>
<evidence type="ECO:0000256" key="5">
    <source>
        <dbReference type="SAM" id="Phobius"/>
    </source>
</evidence>
<keyword evidence="2 5" id="KW-0812">Transmembrane</keyword>
<comment type="subcellular location">
    <subcellularLocation>
        <location evidence="1">Membrane</location>
        <topology evidence="1">Multi-pass membrane protein</topology>
    </subcellularLocation>
</comment>
<reference evidence="7" key="1">
    <citation type="submission" date="2020-05" db="EMBL/GenBank/DDBJ databases">
        <authorList>
            <person name="Chiriac C."/>
            <person name="Salcher M."/>
            <person name="Ghai R."/>
            <person name="Kavagutti S V."/>
        </authorList>
    </citation>
    <scope>NUCLEOTIDE SEQUENCE</scope>
</reference>
<feature type="transmembrane region" description="Helical" evidence="5">
    <location>
        <begin position="32"/>
        <end position="53"/>
    </location>
</feature>
<evidence type="ECO:0000256" key="4">
    <source>
        <dbReference type="ARBA" id="ARBA00023136"/>
    </source>
</evidence>
<evidence type="ECO:0000256" key="2">
    <source>
        <dbReference type="ARBA" id="ARBA00022692"/>
    </source>
</evidence>
<evidence type="ECO:0000259" key="6">
    <source>
        <dbReference type="Pfam" id="PF04932"/>
    </source>
</evidence>
<feature type="transmembrane region" description="Helical" evidence="5">
    <location>
        <begin position="185"/>
        <end position="204"/>
    </location>
</feature>
<gene>
    <name evidence="7" type="ORF">UFOPK3547_00324</name>
</gene>
<dbReference type="EMBL" id="CAESAN010000017">
    <property type="protein sequence ID" value="CAB4337905.1"/>
    <property type="molecule type" value="Genomic_DNA"/>
</dbReference>
<feature type="transmembrane region" description="Helical" evidence="5">
    <location>
        <begin position="457"/>
        <end position="475"/>
    </location>
</feature>
<feature type="transmembrane region" description="Helical" evidence="5">
    <location>
        <begin position="60"/>
        <end position="83"/>
    </location>
</feature>
<feature type="transmembrane region" description="Helical" evidence="5">
    <location>
        <begin position="210"/>
        <end position="227"/>
    </location>
</feature>
<keyword evidence="4 5" id="KW-0472">Membrane</keyword>
<feature type="domain" description="O-antigen ligase-related" evidence="6">
    <location>
        <begin position="279"/>
        <end position="426"/>
    </location>
</feature>
<feature type="transmembrane region" description="Helical" evidence="5">
    <location>
        <begin position="272"/>
        <end position="293"/>
    </location>
</feature>
<feature type="transmembrane region" description="Helical" evidence="5">
    <location>
        <begin position="157"/>
        <end position="178"/>
    </location>
</feature>
<feature type="transmembrane region" description="Helical" evidence="5">
    <location>
        <begin position="119"/>
        <end position="137"/>
    </location>
</feature>
<evidence type="ECO:0000256" key="3">
    <source>
        <dbReference type="ARBA" id="ARBA00022989"/>
    </source>
</evidence>
<dbReference type="PANTHER" id="PTHR37422">
    <property type="entry name" value="TEICHURONIC ACID BIOSYNTHESIS PROTEIN TUAE"/>
    <property type="match status" value="1"/>
</dbReference>
<dbReference type="Gene3D" id="1.25.40.10">
    <property type="entry name" value="Tetratricopeptide repeat domain"/>
    <property type="match status" value="1"/>
</dbReference>
<dbReference type="Pfam" id="PF04932">
    <property type="entry name" value="Wzy_C"/>
    <property type="match status" value="1"/>
</dbReference>
<keyword evidence="3 5" id="KW-1133">Transmembrane helix</keyword>
<feature type="transmembrane region" description="Helical" evidence="5">
    <location>
        <begin position="418"/>
        <end position="436"/>
    </location>
</feature>
<accession>A0A6J5Z5H9</accession>
<evidence type="ECO:0000256" key="1">
    <source>
        <dbReference type="ARBA" id="ARBA00004141"/>
    </source>
</evidence>
<dbReference type="InterPro" id="IPR011990">
    <property type="entry name" value="TPR-like_helical_dom_sf"/>
</dbReference>
<proteinExistence type="predicted"/>
<dbReference type="InterPro" id="IPR007016">
    <property type="entry name" value="O-antigen_ligase-rel_domated"/>
</dbReference>
<sequence length="672" mass="70960">MLARVLLTLAFAALFSSVTFHAAGGLQLSSLTNIEVALDAIAGLLVMAAILGGRSARKPWGLVSVGFFGLLAFATGCSILWAINPSTAWIETNRTIALFAAFLIGVSAVRLAPGRWRSLLGGLLLASVVLSGYSLLTKVYPDWLAINETYGRLREPFGYWNAVGLTAALGLPAALWLGTRREGHAALAIFAFPAAGLLVVALLLSYSRGALLAAIAGIAFWLIFVPLRLRSATLLISAGALGLLVSLWAFGQSGLTSDRVDLVLRSDAGREMGVALLALMTLLLIIGLMAAWLRERKSWRESTKRGWGITLIVCLTLLPIAGAAVLATSDKGLGGSVSDGWQQLTDPNTKQPRNDPSRLTAVGNVRSRYWRDAITIFKTRPITGVGAGGYAPARLVIRKDDLDVVHAHGFLVQTAADLGLIGLAVTLALLAAWLAGAMRATGPWRGTGRKQWSHERTGLCAIGCTVIVFGVHSIVDWTWLIPGTSVPALVFAGWLVARGPSAEQFEEGPGLRVRIGIGLRVPLRAGLAVLALLAAATSAWAATLPQRSVDQNNSAIEALAAGDPAKAQSLARQASDSNPLSAVPLFTLAAAQSAAGQSADARATLEAAVNEQPSVIAGWIALARFELRIANDPKAALTALKPALYLDPRSEVAKALYLEAYKANRKARRSKR</sequence>